<sequence>MILGSMSSWESHRKYEHKVIVAAMGELQKILAGNPANGRVEIDGDRMYVSIMEFDAKAPEDHLAEKHESYVDLQYLIEGEETIGWSSLREEDVAVKPYDGEQDYALYDPSSDEILLRLKPGNFAVFYPNDIHRPGMGQLGTKIKKAVVKIHVGLLQA</sequence>
<dbReference type="PANTHER" id="PTHR34986:SF1">
    <property type="entry name" value="PROTEIN YIAL"/>
    <property type="match status" value="1"/>
</dbReference>
<dbReference type="AlphaFoldDB" id="A0A7G5C105"/>
<proteinExistence type="predicted"/>
<organism evidence="1 2">
    <name type="scientific">Cohnella cholangitidis</name>
    <dbReference type="NCBI Taxonomy" id="2598458"/>
    <lineage>
        <taxon>Bacteria</taxon>
        <taxon>Bacillati</taxon>
        <taxon>Bacillota</taxon>
        <taxon>Bacilli</taxon>
        <taxon>Bacillales</taxon>
        <taxon>Paenibacillaceae</taxon>
        <taxon>Cohnella</taxon>
    </lineage>
</organism>
<gene>
    <name evidence="1" type="ORF">FPL14_18110</name>
</gene>
<dbReference type="Gene3D" id="2.60.120.370">
    <property type="entry name" value="YhcH/YjgK/YiaL"/>
    <property type="match status" value="1"/>
</dbReference>
<dbReference type="InterPro" id="IPR037012">
    <property type="entry name" value="NanQ/TabA/YiaL_sf"/>
</dbReference>
<evidence type="ECO:0000313" key="1">
    <source>
        <dbReference type="EMBL" id="QMV42889.1"/>
    </source>
</evidence>
<dbReference type="Pfam" id="PF04074">
    <property type="entry name" value="DUF386"/>
    <property type="match status" value="1"/>
</dbReference>
<dbReference type="SUPFAM" id="SSF51197">
    <property type="entry name" value="Clavaminate synthase-like"/>
    <property type="match status" value="1"/>
</dbReference>
<dbReference type="RefSeq" id="WP_182299116.1">
    <property type="nucleotide sequence ID" value="NZ_CP041969.1"/>
</dbReference>
<dbReference type="InterPro" id="IPR004375">
    <property type="entry name" value="NanQ/TabA/YiaL"/>
</dbReference>
<dbReference type="NCBIfam" id="TIGR00022">
    <property type="entry name" value="YhcH/YjgK/YiaL family protein"/>
    <property type="match status" value="1"/>
</dbReference>
<name>A0A7G5C105_9BACL</name>
<dbReference type="EMBL" id="CP041969">
    <property type="protein sequence ID" value="QMV42889.1"/>
    <property type="molecule type" value="Genomic_DNA"/>
</dbReference>
<dbReference type="PANTHER" id="PTHR34986">
    <property type="entry name" value="EVOLVED BETA-GALACTOSIDASE SUBUNIT BETA"/>
    <property type="match status" value="1"/>
</dbReference>
<protein>
    <submittedName>
        <fullName evidence="1">DUF386 domain-containing protein</fullName>
    </submittedName>
</protein>
<reference evidence="1 2" key="1">
    <citation type="submission" date="2019-07" db="EMBL/GenBank/DDBJ databases">
        <authorList>
            <person name="Kim J.K."/>
            <person name="Cheong H.-M."/>
            <person name="Choi Y."/>
            <person name="Hwang K.J."/>
            <person name="Lee S."/>
            <person name="Choi C."/>
        </authorList>
    </citation>
    <scope>NUCLEOTIDE SEQUENCE [LARGE SCALE GENOMIC DNA]</scope>
    <source>
        <strain evidence="1 2">KS 22</strain>
    </source>
</reference>
<dbReference type="GO" id="GO:0005829">
    <property type="term" value="C:cytosol"/>
    <property type="evidence" value="ECO:0007669"/>
    <property type="project" value="TreeGrafter"/>
</dbReference>
<dbReference type="KEGG" id="cchl:FPL14_18110"/>
<accession>A0A7G5C105</accession>
<dbReference type="Proteomes" id="UP000515679">
    <property type="component" value="Chromosome"/>
</dbReference>
<evidence type="ECO:0000313" key="2">
    <source>
        <dbReference type="Proteomes" id="UP000515679"/>
    </source>
</evidence>
<keyword evidence="2" id="KW-1185">Reference proteome</keyword>